<sequence length="498" mass="58274">MNSIILDYIQEEAIKHTKSFQLYQNTMELEYERNKRRISNPDSKQIKIPEHWSEDKKFNPFYVLKKRRQIAHAIDKKLNKGTYCPNPPHIRTIDKKGGGKRKICIYQIPDAAVSNYIYKRLLSKNKHRFSSLAYAYRNDRNAHYAIQDISLELKSHTRIFVSEFDFTDFFGSIDHKYLYKQLDENGFLISDFEKDIIKKFIDINDKGIPQGTSISLFLANLVCWKLDRRLEQEGLRFARYADDTVIWSNDYAKICRSVDIISDFSKETNIQINFKKSSGISLLSKSDIPSELSQTKEYIEFLGYKLSTDSVSIKDGSVKKIKKQISYILYRNLLQPIKVVPLKAVTIPNSHNNDPAFITAIMQIRRYLYGDLNEDKLTKYLNGAYKKLKFKGIMSYYPLIDNEDQLRSLDNWLIFSILNCLKKRRNILLKYGYNVSKYFPFTLNKSNILLTCKNKNINGKVGLIQIPSFLKIYKAIKKGIYSEGIEETMNPKSNNYNY</sequence>
<proteinExistence type="predicted"/>
<reference evidence="2 3" key="1">
    <citation type="submission" date="2014-01" db="EMBL/GenBank/DDBJ databases">
        <title>Plasmidome dynamics in the species complex Clostridium novyi sensu lato converts strains of independent lineages into distinctly different pathogens.</title>
        <authorList>
            <person name="Skarin H."/>
            <person name="Segerman B."/>
        </authorList>
    </citation>
    <scope>NUCLEOTIDE SEQUENCE [LARGE SCALE GENOMIC DNA]</scope>
    <source>
        <strain evidence="2 3">4570</strain>
    </source>
</reference>
<dbReference type="SUPFAM" id="SSF56672">
    <property type="entry name" value="DNA/RNA polymerases"/>
    <property type="match status" value="1"/>
</dbReference>
<dbReference type="InterPro" id="IPR043502">
    <property type="entry name" value="DNA/RNA_pol_sf"/>
</dbReference>
<dbReference type="RefSeq" id="WP_039248117.1">
    <property type="nucleotide sequence ID" value="NZ_JDRX01000001.1"/>
</dbReference>
<dbReference type="Pfam" id="PF00078">
    <property type="entry name" value="RVT_1"/>
    <property type="match status" value="1"/>
</dbReference>
<dbReference type="EMBL" id="JDRX01000001">
    <property type="protein sequence ID" value="KGN03572.1"/>
    <property type="molecule type" value="Genomic_DNA"/>
</dbReference>
<name>A0AA88ZUY2_CLONO</name>
<evidence type="ECO:0000313" key="3">
    <source>
        <dbReference type="Proteomes" id="UP000030016"/>
    </source>
</evidence>
<gene>
    <name evidence="2" type="ORF">Z969_01005</name>
</gene>
<evidence type="ECO:0000259" key="1">
    <source>
        <dbReference type="PROSITE" id="PS50878"/>
    </source>
</evidence>
<feature type="domain" description="Reverse transcriptase" evidence="1">
    <location>
        <begin position="74"/>
        <end position="306"/>
    </location>
</feature>
<accession>A0AA88ZUY2</accession>
<dbReference type="InterPro" id="IPR000477">
    <property type="entry name" value="RT_dom"/>
</dbReference>
<protein>
    <submittedName>
        <fullName evidence="2">DNA polymerase</fullName>
    </submittedName>
</protein>
<dbReference type="AlphaFoldDB" id="A0AA88ZUY2"/>
<comment type="caution">
    <text evidence="2">The sequence shown here is derived from an EMBL/GenBank/DDBJ whole genome shotgun (WGS) entry which is preliminary data.</text>
</comment>
<dbReference type="InterPro" id="IPR051083">
    <property type="entry name" value="GrpII_Intron_Splice-Mob/Def"/>
</dbReference>
<organism evidence="2 3">
    <name type="scientific">Clostridium novyi A str. 4570</name>
    <dbReference type="NCBI Taxonomy" id="1444290"/>
    <lineage>
        <taxon>Bacteria</taxon>
        <taxon>Bacillati</taxon>
        <taxon>Bacillota</taxon>
        <taxon>Clostridia</taxon>
        <taxon>Eubacteriales</taxon>
        <taxon>Clostridiaceae</taxon>
        <taxon>Clostridium</taxon>
    </lineage>
</organism>
<dbReference type="PANTHER" id="PTHR34047">
    <property type="entry name" value="NUCLEAR INTRON MATURASE 1, MITOCHONDRIAL-RELATED"/>
    <property type="match status" value="1"/>
</dbReference>
<evidence type="ECO:0000313" key="2">
    <source>
        <dbReference type="EMBL" id="KGN03572.1"/>
    </source>
</evidence>
<dbReference type="PANTHER" id="PTHR34047:SF8">
    <property type="entry name" value="PROTEIN YKFC"/>
    <property type="match status" value="1"/>
</dbReference>
<dbReference type="PROSITE" id="PS50878">
    <property type="entry name" value="RT_POL"/>
    <property type="match status" value="1"/>
</dbReference>
<dbReference type="Proteomes" id="UP000030016">
    <property type="component" value="Unassembled WGS sequence"/>
</dbReference>